<evidence type="ECO:0000313" key="5">
    <source>
        <dbReference type="Proteomes" id="UP000218054"/>
    </source>
</evidence>
<gene>
    <name evidence="3" type="ORF">CK623_12130</name>
    <name evidence="2" type="ORF">CK625_08515</name>
    <name evidence="4" type="ORF">EBQ34_01865</name>
</gene>
<dbReference type="EMBL" id="NSJD01000025">
    <property type="protein sequence ID" value="PAT39046.1"/>
    <property type="molecule type" value="Genomic_DNA"/>
</dbReference>
<dbReference type="Gene3D" id="3.30.450.30">
    <property type="entry name" value="Dynein light chain 2a, cytoplasmic"/>
    <property type="match status" value="1"/>
</dbReference>
<evidence type="ECO:0000313" key="4">
    <source>
        <dbReference type="EMBL" id="RMX18624.1"/>
    </source>
</evidence>
<evidence type="ECO:0000259" key="1">
    <source>
        <dbReference type="SMART" id="SM00960"/>
    </source>
</evidence>
<dbReference type="InterPro" id="IPR004942">
    <property type="entry name" value="Roadblock/LAMTOR2_dom"/>
</dbReference>
<accession>A0A2A2AMJ5</accession>
<accession>A0A2A2AEG9</accession>
<evidence type="ECO:0000313" key="6">
    <source>
        <dbReference type="Proteomes" id="UP000218644"/>
    </source>
</evidence>
<dbReference type="SMART" id="SM00960">
    <property type="entry name" value="Robl_LC7"/>
    <property type="match status" value="1"/>
</dbReference>
<sequence>MLSPVMQSQARSILRELRAGSAQIELTAWVSFDGFVLAAATEANVNADRIGAMCASLLALSRRATKEIDVGELKQIILGGSSGIMLLIEAGTGRALTLSAESSANLGRILLDARKAAMRLAELGG</sequence>
<evidence type="ECO:0000313" key="2">
    <source>
        <dbReference type="EMBL" id="PAT36930.1"/>
    </source>
</evidence>
<feature type="domain" description="Roadblock/LAMTOR2" evidence="1">
    <location>
        <begin position="10"/>
        <end position="100"/>
    </location>
</feature>
<dbReference type="Proteomes" id="UP000218054">
    <property type="component" value="Unassembled WGS sequence"/>
</dbReference>
<keyword evidence="5" id="KW-1185">Reference proteome</keyword>
<dbReference type="AlphaFoldDB" id="A0A2A2AEG9"/>
<evidence type="ECO:0000313" key="7">
    <source>
        <dbReference type="Proteomes" id="UP000275180"/>
    </source>
</evidence>
<dbReference type="Proteomes" id="UP000275180">
    <property type="component" value="Unassembled WGS sequence"/>
</dbReference>
<dbReference type="OrthoDB" id="513103at2"/>
<comment type="caution">
    <text evidence="2">The sequence shown here is derived from an EMBL/GenBank/DDBJ whole genome shotgun (WGS) entry which is preliminary data.</text>
</comment>
<dbReference type="EMBL" id="NSJB01000005">
    <property type="protein sequence ID" value="PAT36930.1"/>
    <property type="molecule type" value="Genomic_DNA"/>
</dbReference>
<dbReference type="Pfam" id="PF03259">
    <property type="entry name" value="Robl_LC7"/>
    <property type="match status" value="1"/>
</dbReference>
<organism evidence="2 5">
    <name type="scientific">Vandammella animalimorsus</name>
    <dbReference type="NCBI Taxonomy" id="2029117"/>
    <lineage>
        <taxon>Bacteria</taxon>
        <taxon>Pseudomonadati</taxon>
        <taxon>Pseudomonadota</taxon>
        <taxon>Betaproteobacteria</taxon>
        <taxon>Burkholderiales</taxon>
        <taxon>Comamonadaceae</taxon>
        <taxon>Vandammella</taxon>
    </lineage>
</organism>
<proteinExistence type="predicted"/>
<dbReference type="SUPFAM" id="SSF103196">
    <property type="entry name" value="Roadblock/LC7 domain"/>
    <property type="match status" value="1"/>
</dbReference>
<dbReference type="Proteomes" id="UP000218644">
    <property type="component" value="Unassembled WGS sequence"/>
</dbReference>
<protein>
    <recommendedName>
        <fullName evidence="1">Roadblock/LAMTOR2 domain-containing protein</fullName>
    </recommendedName>
</protein>
<name>A0A2A2AEG9_9BURK</name>
<reference evidence="4 7" key="2">
    <citation type="submission" date="2018-10" db="EMBL/GenBank/DDBJ databases">
        <title>Comamonadaceae CDC group NO-1 genome sequencing and assembly.</title>
        <authorList>
            <person name="Bernier A.-M."/>
            <person name="Bernard K."/>
        </authorList>
    </citation>
    <scope>NUCLEOTIDE SEQUENCE [LARGE SCALE GENOMIC DNA]</scope>
    <source>
        <strain evidence="4 7">NML180582</strain>
    </source>
</reference>
<reference evidence="5 6" key="1">
    <citation type="submission" date="2017-08" db="EMBL/GenBank/DDBJ databases">
        <title>WGS of Clinical strains of the CDC Group NO-1 linked to zoonotic infections in humans.</title>
        <authorList>
            <person name="Bernier A.-M."/>
            <person name="Bernard K."/>
        </authorList>
    </citation>
    <scope>NUCLEOTIDE SEQUENCE [LARGE SCALE GENOMIC DNA]</scope>
    <source>
        <strain evidence="2 5">NML00-0135</strain>
        <strain evidence="3 6">NML79-0751</strain>
    </source>
</reference>
<dbReference type="EMBL" id="RDQJ01000002">
    <property type="protein sequence ID" value="RMX18624.1"/>
    <property type="molecule type" value="Genomic_DNA"/>
</dbReference>
<evidence type="ECO:0000313" key="3">
    <source>
        <dbReference type="EMBL" id="PAT39046.1"/>
    </source>
</evidence>
<accession>A0A3M6RUS1</accession>